<dbReference type="Pfam" id="PF00027">
    <property type="entry name" value="cNMP_binding"/>
    <property type="match status" value="1"/>
</dbReference>
<dbReference type="InterPro" id="IPR018490">
    <property type="entry name" value="cNMP-bd_dom_sf"/>
</dbReference>
<sequence>MNVEFSTLLDIFPDLTEEELLYLQKSSVQKKFKKGEIIFFEGDSSDYLFFLRSGIAKIYKTTLNNGKDITLNYILPKSFIGEFAVIKKIEFPFSAEMETDGEIIKFPSEDVRLLITKSLSFCQSLLYMVADKVQKNYEYCENLMEKNVKKKIAKFLKEHEDLFFKLNKNKIASILNITPETFSRTLKELKKEGLIIERTVVKINKQKIEEILSD</sequence>
<evidence type="ECO:0000313" key="7">
    <source>
        <dbReference type="Proteomes" id="UP000772812"/>
    </source>
</evidence>
<dbReference type="Pfam" id="PF13545">
    <property type="entry name" value="HTH_Crp_2"/>
    <property type="match status" value="1"/>
</dbReference>
<dbReference type="CDD" id="cd00038">
    <property type="entry name" value="CAP_ED"/>
    <property type="match status" value="1"/>
</dbReference>
<evidence type="ECO:0000259" key="5">
    <source>
        <dbReference type="PROSITE" id="PS51063"/>
    </source>
</evidence>
<dbReference type="InterPro" id="IPR000595">
    <property type="entry name" value="cNMP-bd_dom"/>
</dbReference>
<keyword evidence="7" id="KW-1185">Reference proteome</keyword>
<protein>
    <submittedName>
        <fullName evidence="6">Crp/Fnr family transcriptional regulator</fullName>
    </submittedName>
</protein>
<dbReference type="InterPro" id="IPR050397">
    <property type="entry name" value="Env_Response_Regulators"/>
</dbReference>
<dbReference type="Proteomes" id="UP000772812">
    <property type="component" value="Unassembled WGS sequence"/>
</dbReference>
<dbReference type="Gene3D" id="1.10.10.10">
    <property type="entry name" value="Winged helix-like DNA-binding domain superfamily/Winged helix DNA-binding domain"/>
    <property type="match status" value="1"/>
</dbReference>
<dbReference type="Gene3D" id="2.60.120.10">
    <property type="entry name" value="Jelly Rolls"/>
    <property type="match status" value="1"/>
</dbReference>
<dbReference type="PANTHER" id="PTHR24567">
    <property type="entry name" value="CRP FAMILY TRANSCRIPTIONAL REGULATORY PROTEIN"/>
    <property type="match status" value="1"/>
</dbReference>
<evidence type="ECO:0000256" key="1">
    <source>
        <dbReference type="ARBA" id="ARBA00023015"/>
    </source>
</evidence>
<accession>A0ABS1GHA4</accession>
<dbReference type="InterPro" id="IPR036390">
    <property type="entry name" value="WH_DNA-bd_sf"/>
</dbReference>
<dbReference type="PROSITE" id="PS50042">
    <property type="entry name" value="CNMP_BINDING_3"/>
    <property type="match status" value="1"/>
</dbReference>
<proteinExistence type="predicted"/>
<dbReference type="InterPro" id="IPR012318">
    <property type="entry name" value="HTH_CRP"/>
</dbReference>
<dbReference type="InterPro" id="IPR014710">
    <property type="entry name" value="RmlC-like_jellyroll"/>
</dbReference>
<dbReference type="SUPFAM" id="SSF46785">
    <property type="entry name" value="Winged helix' DNA-binding domain"/>
    <property type="match status" value="1"/>
</dbReference>
<gene>
    <name evidence="6" type="ORF">GWK41_04255</name>
</gene>
<reference evidence="6 7" key="1">
    <citation type="journal article" date="2021" name="Syst. Appl. Microbiol.">
        <title>Persephonella atlantica sp. nov.: How to adapt to physico-chemical gradients in high temperature hydrothermal habitats.</title>
        <authorList>
            <person name="Francois D.X."/>
            <person name="Godfroy A."/>
            <person name="Mathien C."/>
            <person name="Aube J."/>
            <person name="Cathalot C."/>
            <person name="Lesongeur F."/>
            <person name="L'Haridon S."/>
            <person name="Philippon X."/>
            <person name="Roussel E.G."/>
        </authorList>
    </citation>
    <scope>NUCLEOTIDE SEQUENCE [LARGE SCALE GENOMIC DNA]</scope>
    <source>
        <strain evidence="6 7">MO1340</strain>
    </source>
</reference>
<dbReference type="EMBL" id="JAACYA010000001">
    <property type="protein sequence ID" value="MBK3332278.1"/>
    <property type="molecule type" value="Genomic_DNA"/>
</dbReference>
<dbReference type="PROSITE" id="PS51063">
    <property type="entry name" value="HTH_CRP_2"/>
    <property type="match status" value="1"/>
</dbReference>
<evidence type="ECO:0000259" key="4">
    <source>
        <dbReference type="PROSITE" id="PS50042"/>
    </source>
</evidence>
<name>A0ABS1GHA4_9AQUI</name>
<organism evidence="6 7">
    <name type="scientific">Persephonella atlantica</name>
    <dbReference type="NCBI Taxonomy" id="2699429"/>
    <lineage>
        <taxon>Bacteria</taxon>
        <taxon>Pseudomonadati</taxon>
        <taxon>Aquificota</taxon>
        <taxon>Aquificia</taxon>
        <taxon>Aquificales</taxon>
        <taxon>Hydrogenothermaceae</taxon>
        <taxon>Persephonella</taxon>
    </lineage>
</organism>
<comment type="caution">
    <text evidence="6">The sequence shown here is derived from an EMBL/GenBank/DDBJ whole genome shotgun (WGS) entry which is preliminary data.</text>
</comment>
<evidence type="ECO:0000256" key="2">
    <source>
        <dbReference type="ARBA" id="ARBA00023125"/>
    </source>
</evidence>
<keyword evidence="3" id="KW-0804">Transcription</keyword>
<dbReference type="SMART" id="SM00419">
    <property type="entry name" value="HTH_CRP"/>
    <property type="match status" value="1"/>
</dbReference>
<feature type="domain" description="Cyclic nucleotide-binding" evidence="4">
    <location>
        <begin position="11"/>
        <end position="97"/>
    </location>
</feature>
<keyword evidence="1" id="KW-0805">Transcription regulation</keyword>
<dbReference type="InterPro" id="IPR036388">
    <property type="entry name" value="WH-like_DNA-bd_sf"/>
</dbReference>
<dbReference type="PRINTS" id="PR00034">
    <property type="entry name" value="HTHCRP"/>
</dbReference>
<dbReference type="SUPFAM" id="SSF51206">
    <property type="entry name" value="cAMP-binding domain-like"/>
    <property type="match status" value="1"/>
</dbReference>
<evidence type="ECO:0000256" key="3">
    <source>
        <dbReference type="ARBA" id="ARBA00023163"/>
    </source>
</evidence>
<keyword evidence="2" id="KW-0238">DNA-binding</keyword>
<feature type="domain" description="HTH crp-type" evidence="5">
    <location>
        <begin position="146"/>
        <end position="207"/>
    </location>
</feature>
<dbReference type="SMART" id="SM00100">
    <property type="entry name" value="cNMP"/>
    <property type="match status" value="1"/>
</dbReference>
<dbReference type="PANTHER" id="PTHR24567:SF26">
    <property type="entry name" value="REGULATORY PROTEIN YEIL"/>
    <property type="match status" value="1"/>
</dbReference>
<evidence type="ECO:0000313" key="6">
    <source>
        <dbReference type="EMBL" id="MBK3332278.1"/>
    </source>
</evidence>